<dbReference type="Proteomes" id="UP000703661">
    <property type="component" value="Unassembled WGS sequence"/>
</dbReference>
<reference evidence="2" key="1">
    <citation type="journal article" date="2020" name="Fungal Divers.">
        <title>Resolving the Mortierellaceae phylogeny through synthesis of multi-gene phylogenetics and phylogenomics.</title>
        <authorList>
            <person name="Vandepol N."/>
            <person name="Liber J."/>
            <person name="Desiro A."/>
            <person name="Na H."/>
            <person name="Kennedy M."/>
            <person name="Barry K."/>
            <person name="Grigoriev I.V."/>
            <person name="Miller A.N."/>
            <person name="O'Donnell K."/>
            <person name="Stajich J.E."/>
            <person name="Bonito G."/>
        </authorList>
    </citation>
    <scope>NUCLEOTIDE SEQUENCE</scope>
    <source>
        <strain evidence="2">NRRL 2769</strain>
    </source>
</reference>
<evidence type="ECO:0000256" key="1">
    <source>
        <dbReference type="SAM" id="Phobius"/>
    </source>
</evidence>
<keyword evidence="1" id="KW-0812">Transmembrane</keyword>
<feature type="transmembrane region" description="Helical" evidence="1">
    <location>
        <begin position="51"/>
        <end position="71"/>
    </location>
</feature>
<keyword evidence="1" id="KW-1133">Transmembrane helix</keyword>
<comment type="caution">
    <text evidence="2">The sequence shown here is derived from an EMBL/GenBank/DDBJ whole genome shotgun (WGS) entry which is preliminary data.</text>
</comment>
<proteinExistence type="predicted"/>
<gene>
    <name evidence="2" type="ORF">BGZ80_008059</name>
</gene>
<dbReference type="AlphaFoldDB" id="A0A9P6MDQ5"/>
<evidence type="ECO:0000313" key="2">
    <source>
        <dbReference type="EMBL" id="KAF9993686.1"/>
    </source>
</evidence>
<name>A0A9P6MDQ5_9FUNG</name>
<sequence length="96" mass="11116">MDVFFMSFSIFALYHSFILSTISLLKGENLNYLLVPPPGILQSFGKWYRPVMYMFCVLLTLTRYVLVEVVIQILPRRSINPAIDEAKSGDKKRKLL</sequence>
<dbReference type="EMBL" id="JAAAID010004261">
    <property type="protein sequence ID" value="KAF9993686.1"/>
    <property type="molecule type" value="Genomic_DNA"/>
</dbReference>
<keyword evidence="3" id="KW-1185">Reference proteome</keyword>
<organism evidence="2 3">
    <name type="scientific">Entomortierella chlamydospora</name>
    <dbReference type="NCBI Taxonomy" id="101097"/>
    <lineage>
        <taxon>Eukaryota</taxon>
        <taxon>Fungi</taxon>
        <taxon>Fungi incertae sedis</taxon>
        <taxon>Mucoromycota</taxon>
        <taxon>Mortierellomycotina</taxon>
        <taxon>Mortierellomycetes</taxon>
        <taxon>Mortierellales</taxon>
        <taxon>Mortierellaceae</taxon>
        <taxon>Entomortierella</taxon>
    </lineage>
</organism>
<accession>A0A9P6MDQ5</accession>
<evidence type="ECO:0000313" key="3">
    <source>
        <dbReference type="Proteomes" id="UP000703661"/>
    </source>
</evidence>
<keyword evidence="1" id="KW-0472">Membrane</keyword>
<protein>
    <submittedName>
        <fullName evidence="2">Uncharacterized protein</fullName>
    </submittedName>
</protein>